<proteinExistence type="predicted"/>
<keyword evidence="4" id="KW-1185">Reference proteome</keyword>
<feature type="transmembrane region" description="Helical" evidence="2">
    <location>
        <begin position="12"/>
        <end position="31"/>
    </location>
</feature>
<dbReference type="EMBL" id="JBGMEK010000009">
    <property type="protein sequence ID" value="MFA0810480.1"/>
    <property type="molecule type" value="Genomic_DNA"/>
</dbReference>
<protein>
    <submittedName>
        <fullName evidence="3">Uncharacterized protein</fullName>
    </submittedName>
</protein>
<evidence type="ECO:0000313" key="3">
    <source>
        <dbReference type="EMBL" id="MFA0810480.1"/>
    </source>
</evidence>
<keyword evidence="2" id="KW-1133">Transmembrane helix</keyword>
<feature type="region of interest" description="Disordered" evidence="1">
    <location>
        <begin position="111"/>
        <end position="134"/>
    </location>
</feature>
<dbReference type="Proteomes" id="UP001569428">
    <property type="component" value="Unassembled WGS sequence"/>
</dbReference>
<comment type="caution">
    <text evidence="3">The sequence shown here is derived from an EMBL/GenBank/DDBJ whole genome shotgun (WGS) entry which is preliminary data.</text>
</comment>
<name>A0ABV4NXT2_9GAMM</name>
<gene>
    <name evidence="3" type="ORF">ACCI49_06050</name>
</gene>
<evidence type="ECO:0000313" key="4">
    <source>
        <dbReference type="Proteomes" id="UP001569428"/>
    </source>
</evidence>
<sequence>MFASNNRNIKKPIAIFTSILFIAAAIFYWQVADSGDLPTTVVAEAEAAVESPPVWQDTPLVEVVEKEFVKDDSIEVWEEIQARPVKTELHQSLLSDLAKFHRYPPQNRAINSLSQDPITQTHAPDQRTTQSDNGDALTLWTQKKFYSYGEKVQVYAFQTDSDGVKVLADLTALMVMDDRQVVGTLTFNDNDGDLIYEVEMEAGSYEGRPLSAGIYKIIVDTDIDGLRDAAAFTLSEDTGNYTGNLRDSVTSEGDLLVEAEVEILERGRFYFRASLYNDEQTPIGVLQYAAELPVGRHWIPFEFYGLMIRDKEQDGPYLVKQLSISRVTVPRTERLFQPGYYTERYNIEQFNDTPYRELDL</sequence>
<dbReference type="RefSeq" id="WP_371838075.1">
    <property type="nucleotide sequence ID" value="NZ_JBGMEK010000009.1"/>
</dbReference>
<keyword evidence="2" id="KW-0812">Transmembrane</keyword>
<keyword evidence="2" id="KW-0472">Membrane</keyword>
<evidence type="ECO:0000256" key="2">
    <source>
        <dbReference type="SAM" id="Phobius"/>
    </source>
</evidence>
<feature type="compositionally biased region" description="Polar residues" evidence="1">
    <location>
        <begin position="111"/>
        <end position="133"/>
    </location>
</feature>
<organism evidence="3 4">
    <name type="scientific">Microbulbifer epialgicus</name>
    <dbReference type="NCBI Taxonomy" id="393907"/>
    <lineage>
        <taxon>Bacteria</taxon>
        <taxon>Pseudomonadati</taxon>
        <taxon>Pseudomonadota</taxon>
        <taxon>Gammaproteobacteria</taxon>
        <taxon>Cellvibrionales</taxon>
        <taxon>Microbulbiferaceae</taxon>
        <taxon>Microbulbifer</taxon>
    </lineage>
</organism>
<accession>A0ABV4NXT2</accession>
<evidence type="ECO:0000256" key="1">
    <source>
        <dbReference type="SAM" id="MobiDB-lite"/>
    </source>
</evidence>
<reference evidence="3 4" key="1">
    <citation type="submission" date="2024-08" db="EMBL/GenBank/DDBJ databases">
        <authorList>
            <person name="Ishaq N."/>
        </authorList>
    </citation>
    <scope>NUCLEOTIDE SEQUENCE [LARGE SCALE GENOMIC DNA]</scope>
    <source>
        <strain evidence="3 4">DSM 18651</strain>
    </source>
</reference>